<dbReference type="AlphaFoldDB" id="A0A3M7PHZ4"/>
<dbReference type="EMBL" id="REGN01010872">
    <property type="protein sequence ID" value="RMZ98277.1"/>
    <property type="molecule type" value="Genomic_DNA"/>
</dbReference>
<sequence>GTIFELLTLSSPRKSQTKRTKCQQLKNGAVSERRSSLKPVGEVQSLECQNLEFCFLGVIKGGDFEFNVRFGKKAVTWAWHSIFCFHFGFLGDSQRLGQIWRNVNGVLRLRLWGTGQLIKIKIIAVLFGKLGGPKQ</sequence>
<gene>
    <name evidence="1" type="ORF">BpHYR1_021078</name>
</gene>
<comment type="caution">
    <text evidence="1">The sequence shown here is derived from an EMBL/GenBank/DDBJ whole genome shotgun (WGS) entry which is preliminary data.</text>
</comment>
<reference evidence="1 2" key="1">
    <citation type="journal article" date="2018" name="Sci. Rep.">
        <title>Genomic signatures of local adaptation to the degree of environmental predictability in rotifers.</title>
        <authorList>
            <person name="Franch-Gras L."/>
            <person name="Hahn C."/>
            <person name="Garcia-Roger E.M."/>
            <person name="Carmona M.J."/>
            <person name="Serra M."/>
            <person name="Gomez A."/>
        </authorList>
    </citation>
    <scope>NUCLEOTIDE SEQUENCE [LARGE SCALE GENOMIC DNA]</scope>
    <source>
        <strain evidence="1">HYR1</strain>
    </source>
</reference>
<evidence type="ECO:0000313" key="1">
    <source>
        <dbReference type="EMBL" id="RMZ98277.1"/>
    </source>
</evidence>
<organism evidence="1 2">
    <name type="scientific">Brachionus plicatilis</name>
    <name type="common">Marine rotifer</name>
    <name type="synonym">Brachionus muelleri</name>
    <dbReference type="NCBI Taxonomy" id="10195"/>
    <lineage>
        <taxon>Eukaryota</taxon>
        <taxon>Metazoa</taxon>
        <taxon>Spiralia</taxon>
        <taxon>Gnathifera</taxon>
        <taxon>Rotifera</taxon>
        <taxon>Eurotatoria</taxon>
        <taxon>Monogononta</taxon>
        <taxon>Pseudotrocha</taxon>
        <taxon>Ploima</taxon>
        <taxon>Brachionidae</taxon>
        <taxon>Brachionus</taxon>
    </lineage>
</organism>
<feature type="non-terminal residue" evidence="1">
    <location>
        <position position="1"/>
    </location>
</feature>
<dbReference type="Proteomes" id="UP000276133">
    <property type="component" value="Unassembled WGS sequence"/>
</dbReference>
<accession>A0A3M7PHZ4</accession>
<protein>
    <submittedName>
        <fullName evidence="1">Uncharacterized protein</fullName>
    </submittedName>
</protein>
<evidence type="ECO:0000313" key="2">
    <source>
        <dbReference type="Proteomes" id="UP000276133"/>
    </source>
</evidence>
<name>A0A3M7PHZ4_BRAPC</name>
<keyword evidence="2" id="KW-1185">Reference proteome</keyword>
<proteinExistence type="predicted"/>